<dbReference type="Pfam" id="PF23572">
    <property type="entry name" value="GH3_C"/>
    <property type="match status" value="1"/>
</dbReference>
<evidence type="ECO:0000259" key="1">
    <source>
        <dbReference type="Pfam" id="PF23572"/>
    </source>
</evidence>
<protein>
    <submittedName>
        <fullName evidence="2">4-substituted benzoates-glutamate ligase GH3.12</fullName>
    </submittedName>
</protein>
<gene>
    <name evidence="2" type="ORF">V5N11_034183</name>
</gene>
<accession>A0ABD1BM89</accession>
<name>A0ABD1BM89_CARAN</name>
<organism evidence="2 3">
    <name type="scientific">Cardamine amara subsp. amara</name>
    <dbReference type="NCBI Taxonomy" id="228776"/>
    <lineage>
        <taxon>Eukaryota</taxon>
        <taxon>Viridiplantae</taxon>
        <taxon>Streptophyta</taxon>
        <taxon>Embryophyta</taxon>
        <taxon>Tracheophyta</taxon>
        <taxon>Spermatophyta</taxon>
        <taxon>Magnoliopsida</taxon>
        <taxon>eudicotyledons</taxon>
        <taxon>Gunneridae</taxon>
        <taxon>Pentapetalae</taxon>
        <taxon>rosids</taxon>
        <taxon>malvids</taxon>
        <taxon>Brassicales</taxon>
        <taxon>Brassicaceae</taxon>
        <taxon>Cardamineae</taxon>
        <taxon>Cardamine</taxon>
    </lineage>
</organism>
<reference evidence="2 3" key="1">
    <citation type="submission" date="2024-04" db="EMBL/GenBank/DDBJ databases">
        <title>Genome assembly C_amara_ONT_v2.</title>
        <authorList>
            <person name="Yant L."/>
            <person name="Moore C."/>
            <person name="Slenker M."/>
        </authorList>
    </citation>
    <scope>NUCLEOTIDE SEQUENCE [LARGE SCALE GENOMIC DNA]</scope>
    <source>
        <tissue evidence="2">Leaf</tissue>
    </source>
</reference>
<evidence type="ECO:0000313" key="2">
    <source>
        <dbReference type="EMBL" id="KAL1218301.1"/>
    </source>
</evidence>
<dbReference type="InterPro" id="IPR055378">
    <property type="entry name" value="GH3_C"/>
</dbReference>
<feature type="domain" description="GH3 C-terminal" evidence="1">
    <location>
        <begin position="35"/>
        <end position="156"/>
    </location>
</feature>
<evidence type="ECO:0000313" key="3">
    <source>
        <dbReference type="Proteomes" id="UP001558713"/>
    </source>
</evidence>
<dbReference type="EMBL" id="JBANAX010000216">
    <property type="protein sequence ID" value="KAL1218301.1"/>
    <property type="molecule type" value="Genomic_DNA"/>
</dbReference>
<comment type="caution">
    <text evidence="2">The sequence shown here is derived from an EMBL/GenBank/DDBJ whole genome shotgun (WGS) entry which is preliminary data.</text>
</comment>
<dbReference type="PANTHER" id="PTHR31901:SF81">
    <property type="entry name" value="AUXIN-RESPONSIVE GH3 FAMILY PROTEIN"/>
    <property type="match status" value="1"/>
</dbReference>
<keyword evidence="3" id="KW-1185">Reference proteome</keyword>
<dbReference type="PANTHER" id="PTHR31901">
    <property type="entry name" value="GH3 DOMAIN-CONTAINING PROTEIN"/>
    <property type="match status" value="1"/>
</dbReference>
<dbReference type="InterPro" id="IPR004993">
    <property type="entry name" value="GH3"/>
</dbReference>
<proteinExistence type="predicted"/>
<dbReference type="Proteomes" id="UP001558713">
    <property type="component" value="Unassembled WGS sequence"/>
</dbReference>
<dbReference type="GO" id="GO:0016874">
    <property type="term" value="F:ligase activity"/>
    <property type="evidence" value="ECO:0007669"/>
    <property type="project" value="UniProtKB-KW"/>
</dbReference>
<sequence>MVTGFYNKAPQFRFIRRDSVVLSIDVDKTNEDGLFKAVNGAKLILESSNLMLIDFTSYADISTVPCHYVVYWEVKDTKEDKSKNMELKEEIFSECCLLMEDSFDEVYKNCRFREKSVGPLEIKVVRHGTFDSLMDFFISQGASIGQYKTPRCIKSSKALEVLEKSVVATFFSTE</sequence>
<keyword evidence="2" id="KW-0436">Ligase</keyword>
<dbReference type="AlphaFoldDB" id="A0ABD1BM89"/>